<organism evidence="2 3">
    <name type="scientific">Paraglaciecola mesophila KMM 241</name>
    <dbReference type="NCBI Taxonomy" id="1128912"/>
    <lineage>
        <taxon>Bacteria</taxon>
        <taxon>Pseudomonadati</taxon>
        <taxon>Pseudomonadota</taxon>
        <taxon>Gammaproteobacteria</taxon>
        <taxon>Alteromonadales</taxon>
        <taxon>Alteromonadaceae</taxon>
        <taxon>Paraglaciecola</taxon>
    </lineage>
</organism>
<protein>
    <submittedName>
        <fullName evidence="2">Uncharacterized protein</fullName>
    </submittedName>
</protein>
<evidence type="ECO:0000313" key="3">
    <source>
        <dbReference type="Proteomes" id="UP000006263"/>
    </source>
</evidence>
<proteinExistence type="predicted"/>
<feature type="transmembrane region" description="Helical" evidence="1">
    <location>
        <begin position="160"/>
        <end position="180"/>
    </location>
</feature>
<feature type="transmembrane region" description="Helical" evidence="1">
    <location>
        <begin position="14"/>
        <end position="32"/>
    </location>
</feature>
<dbReference type="RefSeq" id="WP_006994005.1">
    <property type="nucleotide sequence ID" value="NZ_BAEP01000070.1"/>
</dbReference>
<keyword evidence="1" id="KW-0472">Membrane</keyword>
<dbReference type="OrthoDB" id="7057696at2"/>
<keyword evidence="1" id="KW-0812">Transmembrane</keyword>
<evidence type="ECO:0000256" key="1">
    <source>
        <dbReference type="SAM" id="Phobius"/>
    </source>
</evidence>
<keyword evidence="1" id="KW-1133">Transmembrane helix</keyword>
<sequence>MSSAVNQMGWGEKISLGVSILSFLVAFIGLTLSDSVSKISSKADIVATNDTIKLNSLINQNGYIETLNLKNRGRSASKNVKLIVEFFVEIPKFELTSDEDIGKPEIKGRRLKIPLERLSSNSNLKITMFSDSPISYDINYIDDSGNHKITMYRETAQRDMLDMILILVIIISLLAVVWIYRRASESALMATLETHQSEIQVKLREVRDEIGNIEVVVNEPNSSSTAELNESDKGIGQRLADFITKI</sequence>
<evidence type="ECO:0000313" key="2">
    <source>
        <dbReference type="EMBL" id="GAC25854.1"/>
    </source>
</evidence>
<dbReference type="AlphaFoldDB" id="K6XZ44"/>
<name>K6XZ44_9ALTE</name>
<dbReference type="EMBL" id="BAEP01000070">
    <property type="protein sequence ID" value="GAC25854.1"/>
    <property type="molecule type" value="Genomic_DNA"/>
</dbReference>
<gene>
    <name evidence="2" type="ORF">GMES_3577</name>
</gene>
<comment type="caution">
    <text evidence="2">The sequence shown here is derived from an EMBL/GenBank/DDBJ whole genome shotgun (WGS) entry which is preliminary data.</text>
</comment>
<accession>K6XZ44</accession>
<reference evidence="2 3" key="1">
    <citation type="journal article" date="2017" name="Antonie Van Leeuwenhoek">
        <title>Rhizobium rhizosphaerae sp. nov., a novel species isolated from rice rhizosphere.</title>
        <authorList>
            <person name="Zhao J.J."/>
            <person name="Zhang J."/>
            <person name="Zhang R.J."/>
            <person name="Zhang C.W."/>
            <person name="Yin H.Q."/>
            <person name="Zhang X.X."/>
        </authorList>
    </citation>
    <scope>NUCLEOTIDE SEQUENCE [LARGE SCALE GENOMIC DNA]</scope>
    <source>
        <strain evidence="2 3">KMM 241</strain>
    </source>
</reference>
<dbReference type="Proteomes" id="UP000006263">
    <property type="component" value="Unassembled WGS sequence"/>
</dbReference>